<evidence type="ECO:0000313" key="1">
    <source>
        <dbReference type="EMBL" id="ROV92941.1"/>
    </source>
</evidence>
<dbReference type="EMBL" id="LJZO01000035">
    <property type="protein sequence ID" value="ROV92941.1"/>
    <property type="molecule type" value="Genomic_DNA"/>
</dbReference>
<organism evidence="1 2">
    <name type="scientific">Cytospora chrysosperma</name>
    <name type="common">Cytospora canker fungus</name>
    <name type="synonym">Sphaeria chrysosperma</name>
    <dbReference type="NCBI Taxonomy" id="252740"/>
    <lineage>
        <taxon>Eukaryota</taxon>
        <taxon>Fungi</taxon>
        <taxon>Dikarya</taxon>
        <taxon>Ascomycota</taxon>
        <taxon>Pezizomycotina</taxon>
        <taxon>Sordariomycetes</taxon>
        <taxon>Sordariomycetidae</taxon>
        <taxon>Diaporthales</taxon>
        <taxon>Cytosporaceae</taxon>
        <taxon>Cytospora</taxon>
    </lineage>
</organism>
<sequence>MDALLADWYQTIFSPGPRLTKFDITIEASPALGTVARYDFRRSLLVWFSLLDQRNHISIVANVSGNAVAQYTHKEGDAFGNDDSSPSEPPH</sequence>
<evidence type="ECO:0000313" key="2">
    <source>
        <dbReference type="Proteomes" id="UP000284375"/>
    </source>
</evidence>
<accession>A0A423VPU0</accession>
<dbReference type="Proteomes" id="UP000284375">
    <property type="component" value="Unassembled WGS sequence"/>
</dbReference>
<gene>
    <name evidence="1" type="ORF">VSDG_06345</name>
</gene>
<keyword evidence="2" id="KW-1185">Reference proteome</keyword>
<name>A0A423VPU0_CYTCH</name>
<reference evidence="1 2" key="1">
    <citation type="submission" date="2015-09" db="EMBL/GenBank/DDBJ databases">
        <title>Host preference determinants of Valsa canker pathogens revealed by comparative genomics.</title>
        <authorList>
            <person name="Yin Z."/>
            <person name="Huang L."/>
        </authorList>
    </citation>
    <scope>NUCLEOTIDE SEQUENCE [LARGE SCALE GENOMIC DNA]</scope>
    <source>
        <strain evidence="1 2">YSFL</strain>
    </source>
</reference>
<comment type="caution">
    <text evidence="1">The sequence shown here is derived from an EMBL/GenBank/DDBJ whole genome shotgun (WGS) entry which is preliminary data.</text>
</comment>
<dbReference type="AlphaFoldDB" id="A0A423VPU0"/>
<protein>
    <submittedName>
        <fullName evidence="1">Uncharacterized protein</fullName>
    </submittedName>
</protein>
<proteinExistence type="predicted"/>